<feature type="region of interest" description="Disordered" evidence="1">
    <location>
        <begin position="35"/>
        <end position="58"/>
    </location>
</feature>
<dbReference type="KEGG" id="sdd:D9753_36030"/>
<proteinExistence type="predicted"/>
<evidence type="ECO:0000256" key="1">
    <source>
        <dbReference type="SAM" id="MobiDB-lite"/>
    </source>
</evidence>
<feature type="compositionally biased region" description="Low complexity" evidence="1">
    <location>
        <begin position="46"/>
        <end position="58"/>
    </location>
</feature>
<evidence type="ECO:0000313" key="2">
    <source>
        <dbReference type="EMBL" id="AYN43363.1"/>
    </source>
</evidence>
<name>A0A3G2JLT7_9ACTN</name>
<dbReference type="EMBL" id="CP033073">
    <property type="protein sequence ID" value="AYN43363.1"/>
    <property type="molecule type" value="Genomic_DNA"/>
</dbReference>
<sequence>MNTVSVNSADIEQVFDSFDVTELEVLEISQGVALPEMGASGGKGGTSSSSSTCSSSTC</sequence>
<accession>A0A3G2JLT7</accession>
<dbReference type="Pfam" id="PF19409">
    <property type="entry name" value="Thiopep_pre"/>
    <property type="match status" value="1"/>
</dbReference>
<dbReference type="AlphaFoldDB" id="A0A3G2JLT7"/>
<evidence type="ECO:0000313" key="3">
    <source>
        <dbReference type="Proteomes" id="UP000268329"/>
    </source>
</evidence>
<reference evidence="2 3" key="1">
    <citation type="submission" date="2018-10" db="EMBL/GenBank/DDBJ databases">
        <title>The genome of Streptomyces dangxiongensis Z022.</title>
        <authorList>
            <person name="Zhang B."/>
        </authorList>
    </citation>
    <scope>NUCLEOTIDE SEQUENCE [LARGE SCALE GENOMIC DNA]</scope>
    <source>
        <strain evidence="2 3">Z022</strain>
    </source>
</reference>
<protein>
    <submittedName>
        <fullName evidence="2">Thiazolylpeptide-type bacteriocin</fullName>
    </submittedName>
</protein>
<dbReference type="NCBIfam" id="TIGR03892">
    <property type="entry name" value="thiopep_precurs"/>
    <property type="match status" value="1"/>
</dbReference>
<gene>
    <name evidence="2" type="ORF">D9753_36030</name>
</gene>
<dbReference type="RefSeq" id="WP_121790789.1">
    <property type="nucleotide sequence ID" value="NZ_CP033073.1"/>
</dbReference>
<keyword evidence="3" id="KW-1185">Reference proteome</keyword>
<dbReference type="NCBIfam" id="NF033400">
    <property type="entry name" value="thiazolyl_B"/>
    <property type="match status" value="1"/>
</dbReference>
<dbReference type="InterPro" id="IPR023895">
    <property type="entry name" value="Thiopep_bacteriocin_prcur"/>
</dbReference>
<dbReference type="OrthoDB" id="4330941at2"/>
<organism evidence="2 3">
    <name type="scientific">Streptomyces dangxiongensis</name>
    <dbReference type="NCBI Taxonomy" id="1442032"/>
    <lineage>
        <taxon>Bacteria</taxon>
        <taxon>Bacillati</taxon>
        <taxon>Actinomycetota</taxon>
        <taxon>Actinomycetes</taxon>
        <taxon>Kitasatosporales</taxon>
        <taxon>Streptomycetaceae</taxon>
        <taxon>Streptomyces</taxon>
    </lineage>
</organism>
<dbReference type="Proteomes" id="UP000268329">
    <property type="component" value="Chromosome"/>
</dbReference>